<comment type="cofactor">
    <cofactor evidence="1">
        <name>[4Fe-4S] cluster</name>
        <dbReference type="ChEBI" id="CHEBI:49883"/>
    </cofactor>
</comment>
<sequence>MICYDEPLYRPPSEANSLIVQATLGCSHNLCTFCEMYKSKTYTERPIEKIEAEIAEMSENVSIRRVFIADGDAMALPADVLLRILEKLKSCFPKLQRVSIYANPGNLLKKTPEELKQLSDAGMTLLYLGIESGSDIILKKINKGALYVHHLEAITKAMDNGIDVSATIITGLGGKSLWREHIEQSAKLVSEAVPTFLSTLSLMLSPATSDTFTGAFEEGFEPQTDSGMLEEEKLLIELIRPPRNIIFRSNHASNALALRGTLPGDRKKLMDKIDAALRGEISTRPDWMRGL</sequence>
<dbReference type="SUPFAM" id="SSF102114">
    <property type="entry name" value="Radical SAM enzymes"/>
    <property type="match status" value="1"/>
</dbReference>
<keyword evidence="4" id="KW-0408">Iron</keyword>
<evidence type="ECO:0000256" key="4">
    <source>
        <dbReference type="ARBA" id="ARBA00023004"/>
    </source>
</evidence>
<dbReference type="Gene3D" id="3.20.20.70">
    <property type="entry name" value="Aldolase class I"/>
    <property type="match status" value="1"/>
</dbReference>
<evidence type="ECO:0000256" key="2">
    <source>
        <dbReference type="ARBA" id="ARBA00022691"/>
    </source>
</evidence>
<keyword evidence="5" id="KW-0411">Iron-sulfur</keyword>
<dbReference type="SMART" id="SM00729">
    <property type="entry name" value="Elp3"/>
    <property type="match status" value="1"/>
</dbReference>
<dbReference type="SFLD" id="SFLDG01082">
    <property type="entry name" value="B12-binding_domain_containing"/>
    <property type="match status" value="1"/>
</dbReference>
<evidence type="ECO:0000259" key="6">
    <source>
        <dbReference type="PROSITE" id="PS51918"/>
    </source>
</evidence>
<keyword evidence="2" id="KW-0949">S-adenosyl-L-methionine</keyword>
<dbReference type="PANTHER" id="PTHR43409">
    <property type="entry name" value="ANAEROBIC MAGNESIUM-PROTOPORPHYRIN IX MONOMETHYL ESTER CYCLASE-RELATED"/>
    <property type="match status" value="1"/>
</dbReference>
<evidence type="ECO:0000256" key="5">
    <source>
        <dbReference type="ARBA" id="ARBA00023014"/>
    </source>
</evidence>
<evidence type="ECO:0000256" key="1">
    <source>
        <dbReference type="ARBA" id="ARBA00001966"/>
    </source>
</evidence>
<dbReference type="PROSITE" id="PS51918">
    <property type="entry name" value="RADICAL_SAM"/>
    <property type="match status" value="1"/>
</dbReference>
<dbReference type="InterPro" id="IPR058240">
    <property type="entry name" value="rSAM_sf"/>
</dbReference>
<organism evidence="7 8">
    <name type="scientific">Candidatus Thalassospirochaeta sargassi</name>
    <dbReference type="NCBI Taxonomy" id="3119039"/>
    <lineage>
        <taxon>Bacteria</taxon>
        <taxon>Pseudomonadati</taxon>
        <taxon>Spirochaetota</taxon>
        <taxon>Spirochaetia</taxon>
        <taxon>Spirochaetales</taxon>
        <taxon>Spirochaetaceae</taxon>
        <taxon>Candidatus Thalassospirochaeta</taxon>
    </lineage>
</organism>
<evidence type="ECO:0000313" key="8">
    <source>
        <dbReference type="Proteomes" id="UP001221217"/>
    </source>
</evidence>
<proteinExistence type="predicted"/>
<dbReference type="Pfam" id="PF04055">
    <property type="entry name" value="Radical_SAM"/>
    <property type="match status" value="1"/>
</dbReference>
<feature type="domain" description="Radical SAM core" evidence="6">
    <location>
        <begin position="10"/>
        <end position="248"/>
    </location>
</feature>
<reference evidence="7 8" key="1">
    <citation type="submission" date="2022-12" db="EMBL/GenBank/DDBJ databases">
        <title>Metagenome assembled genome from gulf of manar.</title>
        <authorList>
            <person name="Kohli P."/>
            <person name="Pk S."/>
            <person name="Venkata Ramana C."/>
            <person name="Sasikala C."/>
        </authorList>
    </citation>
    <scope>NUCLEOTIDE SEQUENCE [LARGE SCALE GENOMIC DNA]</scope>
    <source>
        <strain evidence="7">JB008</strain>
    </source>
</reference>
<dbReference type="InterPro" id="IPR007197">
    <property type="entry name" value="rSAM"/>
</dbReference>
<dbReference type="SFLD" id="SFLDS00029">
    <property type="entry name" value="Radical_SAM"/>
    <property type="match status" value="1"/>
</dbReference>
<dbReference type="SFLD" id="SFLDG01095">
    <property type="entry name" value="Uncharacterised_Radical_SAM_Su"/>
    <property type="match status" value="1"/>
</dbReference>
<dbReference type="CDD" id="cd01335">
    <property type="entry name" value="Radical_SAM"/>
    <property type="match status" value="1"/>
</dbReference>
<dbReference type="GO" id="GO:0003824">
    <property type="term" value="F:catalytic activity"/>
    <property type="evidence" value="ECO:0007669"/>
    <property type="project" value="InterPro"/>
</dbReference>
<dbReference type="AlphaFoldDB" id="A0AAJ1II71"/>
<dbReference type="GO" id="GO:0051536">
    <property type="term" value="F:iron-sulfur cluster binding"/>
    <property type="evidence" value="ECO:0007669"/>
    <property type="project" value="UniProtKB-KW"/>
</dbReference>
<dbReference type="PANTHER" id="PTHR43409:SF4">
    <property type="entry name" value="RADICAL SAM SUPERFAMILY PROTEIN"/>
    <property type="match status" value="1"/>
</dbReference>
<dbReference type="InterPro" id="IPR051198">
    <property type="entry name" value="BchE-like"/>
</dbReference>
<comment type="caution">
    <text evidence="7">The sequence shown here is derived from an EMBL/GenBank/DDBJ whole genome shotgun (WGS) entry which is preliminary data.</text>
</comment>
<evidence type="ECO:0000256" key="3">
    <source>
        <dbReference type="ARBA" id="ARBA00022723"/>
    </source>
</evidence>
<dbReference type="InterPro" id="IPR006638">
    <property type="entry name" value="Elp3/MiaA/NifB-like_rSAM"/>
</dbReference>
<dbReference type="EMBL" id="JAQQAL010000016">
    <property type="protein sequence ID" value="MDC7226671.1"/>
    <property type="molecule type" value="Genomic_DNA"/>
</dbReference>
<keyword evidence="3" id="KW-0479">Metal-binding</keyword>
<gene>
    <name evidence="7" type="ORF">PQJ61_07890</name>
</gene>
<dbReference type="Proteomes" id="UP001221217">
    <property type="component" value="Unassembled WGS sequence"/>
</dbReference>
<protein>
    <submittedName>
        <fullName evidence="7">Radical SAM protein</fullName>
    </submittedName>
</protein>
<dbReference type="GO" id="GO:0046872">
    <property type="term" value="F:metal ion binding"/>
    <property type="evidence" value="ECO:0007669"/>
    <property type="project" value="UniProtKB-KW"/>
</dbReference>
<dbReference type="InterPro" id="IPR013785">
    <property type="entry name" value="Aldolase_TIM"/>
</dbReference>
<name>A0AAJ1II71_9SPIO</name>
<evidence type="ECO:0000313" key="7">
    <source>
        <dbReference type="EMBL" id="MDC7226671.1"/>
    </source>
</evidence>
<accession>A0AAJ1II71</accession>